<keyword evidence="2" id="KW-0963">Cytoplasm</keyword>
<keyword evidence="10" id="KW-1185">Reference proteome</keyword>
<comment type="caution">
    <text evidence="9">The sequence shown here is derived from an EMBL/GenBank/DDBJ whole genome shotgun (WGS) entry which is preliminary data.</text>
</comment>
<evidence type="ECO:0000256" key="5">
    <source>
        <dbReference type="ARBA" id="ARBA00022833"/>
    </source>
</evidence>
<dbReference type="GO" id="GO:0005737">
    <property type="term" value="C:cytoplasm"/>
    <property type="evidence" value="ECO:0007669"/>
    <property type="project" value="UniProtKB-SubCell"/>
</dbReference>
<dbReference type="GO" id="GO:0016887">
    <property type="term" value="F:ATP hydrolysis activity"/>
    <property type="evidence" value="ECO:0007669"/>
    <property type="project" value="InterPro"/>
</dbReference>
<keyword evidence="6" id="KW-0391">Immunity</keyword>
<evidence type="ECO:0000313" key="10">
    <source>
        <dbReference type="Proteomes" id="UP001163046"/>
    </source>
</evidence>
<accession>A0A9W9YIE1</accession>
<evidence type="ECO:0000313" key="9">
    <source>
        <dbReference type="EMBL" id="KAJ7339378.1"/>
    </source>
</evidence>
<feature type="domain" description="RZ-type" evidence="8">
    <location>
        <begin position="494"/>
        <end position="572"/>
    </location>
</feature>
<evidence type="ECO:0000256" key="3">
    <source>
        <dbReference type="ARBA" id="ARBA00022723"/>
    </source>
</evidence>
<protein>
    <recommendedName>
        <fullName evidence="8">RZ-type domain-containing protein</fullName>
    </recommendedName>
</protein>
<dbReference type="GO" id="GO:0008270">
    <property type="term" value="F:zinc ion binding"/>
    <property type="evidence" value="ECO:0007669"/>
    <property type="project" value="UniProtKB-KW"/>
</dbReference>
<evidence type="ECO:0000256" key="4">
    <source>
        <dbReference type="ARBA" id="ARBA00022771"/>
    </source>
</evidence>
<dbReference type="PANTHER" id="PTHR22605">
    <property type="entry name" value="RZ-TYPE DOMAIN-CONTAINING PROTEIN"/>
    <property type="match status" value="1"/>
</dbReference>
<dbReference type="AlphaFoldDB" id="A0A9W9YIE1"/>
<name>A0A9W9YIE1_9CNID</name>
<keyword evidence="5" id="KW-0862">Zinc</keyword>
<feature type="region of interest" description="Disordered" evidence="7">
    <location>
        <begin position="568"/>
        <end position="587"/>
    </location>
</feature>
<dbReference type="OrthoDB" id="5979630at2759"/>
<dbReference type="InterPro" id="IPR046439">
    <property type="entry name" value="ZF_RZ_dom"/>
</dbReference>
<evidence type="ECO:0000256" key="6">
    <source>
        <dbReference type="ARBA" id="ARBA00022859"/>
    </source>
</evidence>
<dbReference type="GO" id="GO:0004842">
    <property type="term" value="F:ubiquitin-protein transferase activity"/>
    <property type="evidence" value="ECO:0007669"/>
    <property type="project" value="InterPro"/>
</dbReference>
<evidence type="ECO:0000256" key="2">
    <source>
        <dbReference type="ARBA" id="ARBA00022490"/>
    </source>
</evidence>
<sequence>MWQRARAVRLFVEHVTLFDEKDDDANSESVVRLWKALGDETNFSSLRSLQTITKFLISFSGDVQMRADEKTACKLRRRCNAFFMELVSILCFGDSKDLEEDALSLLMRFVIGHQSTQTKDFSPFPDYGIDPTPVVRSFLLQQLLRSSTKLVEQHLEVFLREAQRLRPEPEHIKEVCFLWVQCIEDVLISRYQAKVKLKLRLRLKLEKRICDEAFKALSANNEDSFEMSLNCLEAVAKGRYVLSMVAEHLYKWFIERDSRFKDLDVLREVKLLLQSTTRLCMEGSSSTPQLYLLKQLVRRYGLDCVRTLGGYTELEWIIPPEARQQEDDVTQDRFIVHENQYRALREGLAKTVISGNIQNIVTAITESKVQGVNKDILILLALYREITLTNASPVQQHTVSEEVKKKLDDFVKSGGHLTIKAQPFARQLLENSQGGKLKELQVFHGKSPQEHTLAEIVIHTSVALQCVGSGSLAQPLCALMMDPLTMKNSFLPTMPEDNFQECINVIAQTMKGTGWVGQWYECGNCRHPYFIGECARPMQQSTCPGCGNVLGGKLHKFRGERKIADRKDKTKTGHALGEPGSRSTCAEPQRNMSPIVCSLLRIVMHSAMVTGACRNAQATTQLITPPCQSQPMEQFLWQHLQRDLDILGRALGRSVDDTALAVHLVLQRMISLKGGQTANAHDMRLQSRDSRRNWEKDFCSEIIVPVIIHLDQNLQKASKLMMEDQRFGSDPLVRQLYEFDEHVEELTLGVKPMSRSLWKYRRQITVEHLGNSFQQEVLSGGQQQYKVLDVFLKQEHKLRFVQFLPDIVRLQRLLMDRFHRRIDRTDAEDYKIRKFLQDLPIGSVKDEYSNLFQSFKIAWNSCRSFLGDQGRLRVPQDLCNTTMDNDCPIAMLLPSTTGMGVCSTSLTFFLVNTHDEFLGAYRSTTNQESALDRVSVTEVTMSHLIAYDPERDLLPLILAHCHYSLEVGQETLVHYDWAALERQLIDRFLRGRPFVEFKEERFAFSRDTRDDAVFASLTDKIPQDYISRVVEGQIIVDLRSSLSDVCDVLASLDIAIGFLASSGGQPGRLLKWYLHEVLKLPKERGLKSPTAEQHCNLSHTLALWRLMALERAKIMSRNKQEPFEEMPDVFMERLGSSDLAHLNRELRKIDMDLFLPQLLEMILLNVKNVAENISTMSFGEYLELYLEEKGVEQIPGNREHS</sequence>
<dbReference type="EMBL" id="MU827779">
    <property type="protein sequence ID" value="KAJ7339378.1"/>
    <property type="molecule type" value="Genomic_DNA"/>
</dbReference>
<dbReference type="InterPro" id="IPR031248">
    <property type="entry name" value="RNF213"/>
</dbReference>
<evidence type="ECO:0000259" key="8">
    <source>
        <dbReference type="PROSITE" id="PS51981"/>
    </source>
</evidence>
<dbReference type="PANTHER" id="PTHR22605:SF16">
    <property type="entry name" value="E3 UBIQUITIN-PROTEIN LIGASE RNF213"/>
    <property type="match status" value="1"/>
</dbReference>
<organism evidence="9 10">
    <name type="scientific">Desmophyllum pertusum</name>
    <dbReference type="NCBI Taxonomy" id="174260"/>
    <lineage>
        <taxon>Eukaryota</taxon>
        <taxon>Metazoa</taxon>
        <taxon>Cnidaria</taxon>
        <taxon>Anthozoa</taxon>
        <taxon>Hexacorallia</taxon>
        <taxon>Scleractinia</taxon>
        <taxon>Caryophylliina</taxon>
        <taxon>Caryophylliidae</taxon>
        <taxon>Desmophyllum</taxon>
    </lineage>
</organism>
<evidence type="ECO:0000256" key="7">
    <source>
        <dbReference type="SAM" id="MobiDB-lite"/>
    </source>
</evidence>
<dbReference type="Proteomes" id="UP001163046">
    <property type="component" value="Unassembled WGS sequence"/>
</dbReference>
<proteinExistence type="predicted"/>
<reference evidence="9" key="1">
    <citation type="submission" date="2023-01" db="EMBL/GenBank/DDBJ databases">
        <title>Genome assembly of the deep-sea coral Lophelia pertusa.</title>
        <authorList>
            <person name="Herrera S."/>
            <person name="Cordes E."/>
        </authorList>
    </citation>
    <scope>NUCLEOTIDE SEQUENCE</scope>
    <source>
        <strain evidence="9">USNM1676648</strain>
        <tissue evidence="9">Polyp</tissue>
    </source>
</reference>
<gene>
    <name evidence="9" type="ORF">OS493_005772</name>
</gene>
<comment type="subcellular location">
    <subcellularLocation>
        <location evidence="1">Cytoplasm</location>
    </subcellularLocation>
</comment>
<dbReference type="GO" id="GO:0002376">
    <property type="term" value="P:immune system process"/>
    <property type="evidence" value="ECO:0007669"/>
    <property type="project" value="UniProtKB-KW"/>
</dbReference>
<keyword evidence="4" id="KW-0863">Zinc-finger</keyword>
<keyword evidence="3" id="KW-0479">Metal-binding</keyword>
<evidence type="ECO:0000256" key="1">
    <source>
        <dbReference type="ARBA" id="ARBA00004496"/>
    </source>
</evidence>
<dbReference type="Pfam" id="PF20173">
    <property type="entry name" value="ZnF_RZ-type"/>
    <property type="match status" value="1"/>
</dbReference>
<dbReference type="PROSITE" id="PS51981">
    <property type="entry name" value="ZF_RZ"/>
    <property type="match status" value="1"/>
</dbReference>